<dbReference type="PROSITE" id="PS50082">
    <property type="entry name" value="WD_REPEATS_2"/>
    <property type="match status" value="5"/>
</dbReference>
<evidence type="ECO:0000256" key="2">
    <source>
        <dbReference type="ARBA" id="ARBA00022737"/>
    </source>
</evidence>
<keyword evidence="5" id="KW-1185">Reference proteome</keyword>
<dbReference type="STRING" id="1314800.A0A1B7MTU1"/>
<dbReference type="SUPFAM" id="SSF50978">
    <property type="entry name" value="WD40 repeat-like"/>
    <property type="match status" value="1"/>
</dbReference>
<proteinExistence type="predicted"/>
<dbReference type="InterPro" id="IPR001680">
    <property type="entry name" value="WD40_rpt"/>
</dbReference>
<feature type="repeat" description="WD" evidence="3">
    <location>
        <begin position="6"/>
        <end position="47"/>
    </location>
</feature>
<dbReference type="InterPro" id="IPR036322">
    <property type="entry name" value="WD40_repeat_dom_sf"/>
</dbReference>
<dbReference type="OrthoDB" id="10251741at2759"/>
<dbReference type="InterPro" id="IPR015943">
    <property type="entry name" value="WD40/YVTN_repeat-like_dom_sf"/>
</dbReference>
<accession>A0A1B7MTU1</accession>
<dbReference type="CDD" id="cd00200">
    <property type="entry name" value="WD40"/>
    <property type="match status" value="1"/>
</dbReference>
<dbReference type="PANTHER" id="PTHR19848">
    <property type="entry name" value="WD40 REPEAT PROTEIN"/>
    <property type="match status" value="1"/>
</dbReference>
<feature type="repeat" description="WD" evidence="3">
    <location>
        <begin position="91"/>
        <end position="132"/>
    </location>
</feature>
<dbReference type="Gene3D" id="2.130.10.10">
    <property type="entry name" value="YVTN repeat-like/Quinoprotein amine dehydrogenase"/>
    <property type="match status" value="2"/>
</dbReference>
<dbReference type="InterPro" id="IPR019775">
    <property type="entry name" value="WD40_repeat_CS"/>
</dbReference>
<sequence length="319" mass="34852">MPKHKFEGHERSIQSFIFLHDNVHIVSGSEDGKIRKWECDTGNFVGVPWKGEGGGINALALSPDGRTIACGRNDGSVQRWDTYGEMIEDIWTGHSSCVRMLSWSPRGGHIASGSFDGTILIRKAESGEVEVGPIETKQGKVYSLAYSPPGDKIASGGSNGTICIWDSNTGKLLVGPIKGLGGWVKSVVWSSDNSKLEIKELDVLLMDNFARVFDSISGTLLHRFEHDHTLESVALPLKNDNILACVGQHGVAKLWNIESHRPLNQPFGPPDYNNHIFCVSFSRDGRYLAYCGGDNKIALWIIGDVVPEIAVSALLIGFH</sequence>
<dbReference type="PANTHER" id="PTHR19848:SF8">
    <property type="entry name" value="F-BOX AND WD REPEAT DOMAIN CONTAINING 7"/>
    <property type="match status" value="1"/>
</dbReference>
<dbReference type="InParanoid" id="A0A1B7MTU1"/>
<dbReference type="EMBL" id="KV448450">
    <property type="protein sequence ID" value="OAX35990.1"/>
    <property type="molecule type" value="Genomic_DNA"/>
</dbReference>
<reference evidence="4 5" key="1">
    <citation type="submission" date="2016-06" db="EMBL/GenBank/DDBJ databases">
        <title>Comparative genomics of the ectomycorrhizal sister species Rhizopogon vinicolor and Rhizopogon vesiculosus (Basidiomycota: Boletales) reveals a divergence of the mating type B locus.</title>
        <authorList>
            <consortium name="DOE Joint Genome Institute"/>
            <person name="Mujic A.B."/>
            <person name="Kuo A."/>
            <person name="Tritt A."/>
            <person name="Lipzen A."/>
            <person name="Chen C."/>
            <person name="Johnson J."/>
            <person name="Sharma A."/>
            <person name="Barry K."/>
            <person name="Grigoriev I.V."/>
            <person name="Spatafora J.W."/>
        </authorList>
    </citation>
    <scope>NUCLEOTIDE SEQUENCE [LARGE SCALE GENOMIC DNA]</scope>
    <source>
        <strain evidence="4 5">AM-OR11-026</strain>
    </source>
</reference>
<dbReference type="AlphaFoldDB" id="A0A1B7MTU1"/>
<dbReference type="SMART" id="SM00320">
    <property type="entry name" value="WD40"/>
    <property type="match status" value="6"/>
</dbReference>
<feature type="repeat" description="WD" evidence="3">
    <location>
        <begin position="269"/>
        <end position="300"/>
    </location>
</feature>
<name>A0A1B7MTU1_9AGAM</name>
<keyword evidence="2" id="KW-0677">Repeat</keyword>
<keyword evidence="1 3" id="KW-0853">WD repeat</keyword>
<dbReference type="Proteomes" id="UP000092154">
    <property type="component" value="Unassembled WGS sequence"/>
</dbReference>
<organism evidence="4 5">
    <name type="scientific">Rhizopogon vinicolor AM-OR11-026</name>
    <dbReference type="NCBI Taxonomy" id="1314800"/>
    <lineage>
        <taxon>Eukaryota</taxon>
        <taxon>Fungi</taxon>
        <taxon>Dikarya</taxon>
        <taxon>Basidiomycota</taxon>
        <taxon>Agaricomycotina</taxon>
        <taxon>Agaricomycetes</taxon>
        <taxon>Agaricomycetidae</taxon>
        <taxon>Boletales</taxon>
        <taxon>Suillineae</taxon>
        <taxon>Rhizopogonaceae</taxon>
        <taxon>Rhizopogon</taxon>
    </lineage>
</organism>
<feature type="repeat" description="WD" evidence="3">
    <location>
        <begin position="134"/>
        <end position="175"/>
    </location>
</feature>
<evidence type="ECO:0000256" key="1">
    <source>
        <dbReference type="ARBA" id="ARBA00022574"/>
    </source>
</evidence>
<evidence type="ECO:0000256" key="3">
    <source>
        <dbReference type="PROSITE-ProRule" id="PRU00221"/>
    </source>
</evidence>
<gene>
    <name evidence="4" type="ORF">K503DRAFT_695955</name>
</gene>
<dbReference type="Pfam" id="PF00400">
    <property type="entry name" value="WD40"/>
    <property type="match status" value="5"/>
</dbReference>
<dbReference type="PROSITE" id="PS50294">
    <property type="entry name" value="WD_REPEATS_REGION"/>
    <property type="match status" value="3"/>
</dbReference>
<protein>
    <submittedName>
        <fullName evidence="4">WD40 repeat-like protein</fullName>
    </submittedName>
</protein>
<dbReference type="PROSITE" id="PS00678">
    <property type="entry name" value="WD_REPEATS_1"/>
    <property type="match status" value="1"/>
</dbReference>
<feature type="repeat" description="WD" evidence="3">
    <location>
        <begin position="49"/>
        <end position="81"/>
    </location>
</feature>
<evidence type="ECO:0000313" key="5">
    <source>
        <dbReference type="Proteomes" id="UP000092154"/>
    </source>
</evidence>
<evidence type="ECO:0000313" key="4">
    <source>
        <dbReference type="EMBL" id="OAX35990.1"/>
    </source>
</evidence>